<gene>
    <name evidence="12" type="ORF">AF332_17005</name>
</gene>
<sequence length="442" mass="48686">MKICVIGAGYVGLVTGSSFSELGYEVFCVDINPEIIAKLKNGIIPIYEPGLEKVVKKNAEEGRLTFTTDIRKAVQTSLFIFIAVGTPSAEDHSADLTHVFNAAEQIGSYLNNYSIIINKSTVPIGTSKKVKEIIRLALNRREIADLDFDVVSNPEFLREGKAIIDFLNPDRIIVGSDSFQAIELMKNLYQPITSKDTPFLVMDLPSAELTKYAANAMLAARISFMNEIAGISDAYGADIQMVQEGIGMDHRIGHAFLSPGIGYGGSCFPKDVKSLIKTASDKMVPTPLLESVEKVNQRQRKKLFEMIIEQFGKSDLSIFTFAVWGLAFKPETDDIREAPSIDIIGEIVKHGAKVHACDPAANHKAHNVLGDAGVKYFQDPYAAISGADALIICTEWLQFQLADLGRVKNLLRKPIIFDGRNIFDPKVMKETGFVYKCIGRNL</sequence>
<keyword evidence="4 7" id="KW-0560">Oxidoreductase</keyword>
<feature type="binding site" evidence="9">
    <location>
        <begin position="156"/>
        <end position="159"/>
    </location>
    <ligand>
        <name>substrate</name>
    </ligand>
</feature>
<evidence type="ECO:0000256" key="1">
    <source>
        <dbReference type="ARBA" id="ARBA00004701"/>
    </source>
</evidence>
<feature type="binding site" evidence="9">
    <location>
        <position position="264"/>
    </location>
    <ligand>
        <name>substrate</name>
    </ligand>
</feature>
<dbReference type="EC" id="1.1.1.22" evidence="3 7"/>
<dbReference type="InterPro" id="IPR036220">
    <property type="entry name" value="UDP-Glc/GDP-Man_DH_C_sf"/>
</dbReference>
<dbReference type="Pfam" id="PF03720">
    <property type="entry name" value="UDPG_MGDP_dh_C"/>
    <property type="match status" value="1"/>
</dbReference>
<dbReference type="PATRIC" id="fig|1459.3.peg.3726"/>
<comment type="pathway">
    <text evidence="1">Nucleotide-sugar biosynthesis; UDP-alpha-D-glucuronate biosynthesis; UDP-alpha-D-glucuronate from UDP-alpha-D-glucose: step 1/1.</text>
</comment>
<dbReference type="Gene3D" id="1.20.5.100">
    <property type="entry name" value="Cytochrome c1, transmembrane anchor, C-terminal"/>
    <property type="match status" value="1"/>
</dbReference>
<protein>
    <recommendedName>
        <fullName evidence="3 7">UDP-glucose 6-dehydrogenase</fullName>
        <ecNumber evidence="3 7">1.1.1.22</ecNumber>
    </recommendedName>
</protein>
<dbReference type="PANTHER" id="PTHR43750:SF3">
    <property type="entry name" value="UDP-GLUCOSE 6-DEHYDROGENASE TUAD"/>
    <property type="match status" value="1"/>
</dbReference>
<accession>A0A0M0GFS0</accession>
<comment type="caution">
    <text evidence="12">The sequence shown here is derived from an EMBL/GenBank/DDBJ whole genome shotgun (WGS) entry which is preliminary data.</text>
</comment>
<comment type="similarity">
    <text evidence="2 7">Belongs to the UDP-glucose/GDP-mannose dehydrogenase family.</text>
</comment>
<dbReference type="Gene3D" id="3.40.50.720">
    <property type="entry name" value="NAD(P)-binding Rossmann-like Domain"/>
    <property type="match status" value="2"/>
</dbReference>
<dbReference type="InterPro" id="IPR017476">
    <property type="entry name" value="UDP-Glc/GDP-Man"/>
</dbReference>
<dbReference type="InterPro" id="IPR001732">
    <property type="entry name" value="UDP-Glc/GDP-Man_DH_N"/>
</dbReference>
<dbReference type="SMART" id="SM00984">
    <property type="entry name" value="UDPG_MGDP_dh_C"/>
    <property type="match status" value="1"/>
</dbReference>
<feature type="binding site" evidence="10">
    <location>
        <position position="121"/>
    </location>
    <ligand>
        <name>NAD(+)</name>
        <dbReference type="ChEBI" id="CHEBI:57540"/>
    </ligand>
</feature>
<evidence type="ECO:0000256" key="4">
    <source>
        <dbReference type="ARBA" id="ARBA00023002"/>
    </source>
</evidence>
<keyword evidence="5 7" id="KW-0520">NAD</keyword>
<evidence type="ECO:0000256" key="7">
    <source>
        <dbReference type="PIRNR" id="PIRNR000124"/>
    </source>
</evidence>
<dbReference type="SUPFAM" id="SSF48179">
    <property type="entry name" value="6-phosphogluconate dehydrogenase C-terminal domain-like"/>
    <property type="match status" value="1"/>
</dbReference>
<evidence type="ECO:0000256" key="6">
    <source>
        <dbReference type="ARBA" id="ARBA00047473"/>
    </source>
</evidence>
<evidence type="ECO:0000256" key="8">
    <source>
        <dbReference type="PIRSR" id="PIRSR500134-1"/>
    </source>
</evidence>
<dbReference type="Pfam" id="PF03721">
    <property type="entry name" value="UDPG_MGDP_dh_N"/>
    <property type="match status" value="1"/>
</dbReference>
<dbReference type="GO" id="GO:0003979">
    <property type="term" value="F:UDP-glucose 6-dehydrogenase activity"/>
    <property type="evidence" value="ECO:0007669"/>
    <property type="project" value="UniProtKB-EC"/>
</dbReference>
<proteinExistence type="inferred from homology"/>
<comment type="catalytic activity">
    <reaction evidence="6 7">
        <text>UDP-alpha-D-glucose + 2 NAD(+) + H2O = UDP-alpha-D-glucuronate + 2 NADH + 3 H(+)</text>
        <dbReference type="Rhea" id="RHEA:23596"/>
        <dbReference type="ChEBI" id="CHEBI:15377"/>
        <dbReference type="ChEBI" id="CHEBI:15378"/>
        <dbReference type="ChEBI" id="CHEBI:57540"/>
        <dbReference type="ChEBI" id="CHEBI:57945"/>
        <dbReference type="ChEBI" id="CHEBI:58052"/>
        <dbReference type="ChEBI" id="CHEBI:58885"/>
        <dbReference type="EC" id="1.1.1.22"/>
    </reaction>
</comment>
<keyword evidence="13" id="KW-1185">Reference proteome</keyword>
<dbReference type="InterPro" id="IPR028357">
    <property type="entry name" value="UDPglc_DH_bac"/>
</dbReference>
<dbReference type="UniPathway" id="UPA00038">
    <property type="reaction ID" value="UER00491"/>
</dbReference>
<feature type="binding site" evidence="9">
    <location>
        <position position="211"/>
    </location>
    <ligand>
        <name>substrate</name>
    </ligand>
</feature>
<dbReference type="InterPro" id="IPR008927">
    <property type="entry name" value="6-PGluconate_DH-like_C_sf"/>
</dbReference>
<dbReference type="PANTHER" id="PTHR43750">
    <property type="entry name" value="UDP-GLUCOSE 6-DEHYDROGENASE TUAD"/>
    <property type="match status" value="1"/>
</dbReference>
<feature type="binding site" evidence="10">
    <location>
        <position position="336"/>
    </location>
    <ligand>
        <name>NAD(+)</name>
        <dbReference type="ChEBI" id="CHEBI:57540"/>
    </ligand>
</feature>
<evidence type="ECO:0000256" key="2">
    <source>
        <dbReference type="ARBA" id="ARBA00006601"/>
    </source>
</evidence>
<feature type="binding site" evidence="10">
    <location>
        <position position="159"/>
    </location>
    <ligand>
        <name>NAD(+)</name>
        <dbReference type="ChEBI" id="CHEBI:57540"/>
    </ligand>
</feature>
<dbReference type="AlphaFoldDB" id="A0A0M0GFS0"/>
<dbReference type="InterPro" id="IPR036291">
    <property type="entry name" value="NAD(P)-bd_dom_sf"/>
</dbReference>
<dbReference type="STRING" id="1459.AF332_17005"/>
<dbReference type="OrthoDB" id="9803238at2"/>
<dbReference type="GO" id="GO:0000271">
    <property type="term" value="P:polysaccharide biosynthetic process"/>
    <property type="evidence" value="ECO:0007669"/>
    <property type="project" value="InterPro"/>
</dbReference>
<evidence type="ECO:0000256" key="9">
    <source>
        <dbReference type="PIRSR" id="PIRSR500134-2"/>
    </source>
</evidence>
<dbReference type="PIRSF" id="PIRSF500134">
    <property type="entry name" value="UDPglc_DH_bac"/>
    <property type="match status" value="1"/>
</dbReference>
<dbReference type="InterPro" id="IPR014026">
    <property type="entry name" value="UDP-Glc/GDP-Man_DH_dimer"/>
</dbReference>
<name>A0A0M0GFS0_SPOGL</name>
<dbReference type="GO" id="GO:0051287">
    <property type="term" value="F:NAD binding"/>
    <property type="evidence" value="ECO:0007669"/>
    <property type="project" value="InterPro"/>
</dbReference>
<feature type="binding site" evidence="9">
    <location>
        <begin position="256"/>
        <end position="260"/>
    </location>
    <ligand>
        <name>substrate</name>
    </ligand>
</feature>
<dbReference type="NCBIfam" id="TIGR03026">
    <property type="entry name" value="NDP-sugDHase"/>
    <property type="match status" value="1"/>
</dbReference>
<feature type="binding site" evidence="10">
    <location>
        <position position="86"/>
    </location>
    <ligand>
        <name>NAD(+)</name>
        <dbReference type="ChEBI" id="CHEBI:57540"/>
    </ligand>
</feature>
<evidence type="ECO:0000313" key="12">
    <source>
        <dbReference type="EMBL" id="KON88332.1"/>
    </source>
</evidence>
<dbReference type="EMBL" id="LGUF01000007">
    <property type="protein sequence ID" value="KON88332.1"/>
    <property type="molecule type" value="Genomic_DNA"/>
</dbReference>
<dbReference type="Pfam" id="PF00984">
    <property type="entry name" value="UDPG_MGDP_dh"/>
    <property type="match status" value="1"/>
</dbReference>
<evidence type="ECO:0000313" key="13">
    <source>
        <dbReference type="Proteomes" id="UP000037109"/>
    </source>
</evidence>
<evidence type="ECO:0000256" key="3">
    <source>
        <dbReference type="ARBA" id="ARBA00012954"/>
    </source>
</evidence>
<organism evidence="12 13">
    <name type="scientific">Sporosarcina globispora</name>
    <name type="common">Bacillus globisporus</name>
    <dbReference type="NCBI Taxonomy" id="1459"/>
    <lineage>
        <taxon>Bacteria</taxon>
        <taxon>Bacillati</taxon>
        <taxon>Bacillota</taxon>
        <taxon>Bacilli</taxon>
        <taxon>Bacillales</taxon>
        <taxon>Caryophanaceae</taxon>
        <taxon>Sporosarcina</taxon>
    </lineage>
</organism>
<reference evidence="13" key="1">
    <citation type="submission" date="2015-07" db="EMBL/GenBank/DDBJ databases">
        <title>Fjat-10036 dsm4.</title>
        <authorList>
            <person name="Liu B."/>
            <person name="Wang J."/>
            <person name="Zhu Y."/>
            <person name="Liu G."/>
            <person name="Chen Q."/>
            <person name="Chen Z."/>
            <person name="Lan J."/>
            <person name="Che J."/>
            <person name="Ge C."/>
            <person name="Shi H."/>
            <person name="Pan Z."/>
            <person name="Liu X."/>
        </authorList>
    </citation>
    <scope>NUCLEOTIDE SEQUENCE [LARGE SCALE GENOMIC DNA]</scope>
    <source>
        <strain evidence="13">DSM 4</strain>
    </source>
</reference>
<evidence type="ECO:0000256" key="5">
    <source>
        <dbReference type="ARBA" id="ARBA00023027"/>
    </source>
</evidence>
<dbReference type="PIRSF" id="PIRSF000124">
    <property type="entry name" value="UDPglc_GDPman_dh"/>
    <property type="match status" value="1"/>
</dbReference>
<feature type="active site" description="Nucleophile" evidence="8">
    <location>
        <position position="267"/>
    </location>
</feature>
<dbReference type="RefSeq" id="WP_053435709.1">
    <property type="nucleotide sequence ID" value="NZ_LGUF01000007.1"/>
</dbReference>
<dbReference type="SUPFAM" id="SSF51735">
    <property type="entry name" value="NAD(P)-binding Rossmann-fold domains"/>
    <property type="match status" value="1"/>
</dbReference>
<dbReference type="InterPro" id="IPR014027">
    <property type="entry name" value="UDP-Glc/GDP-Man_DH_C"/>
</dbReference>
<feature type="binding site" evidence="10">
    <location>
        <position position="30"/>
    </location>
    <ligand>
        <name>NAD(+)</name>
        <dbReference type="ChEBI" id="CHEBI:57540"/>
    </ligand>
</feature>
<dbReference type="GO" id="GO:0006065">
    <property type="term" value="P:UDP-glucuronate biosynthetic process"/>
    <property type="evidence" value="ECO:0007669"/>
    <property type="project" value="UniProtKB-UniPathway"/>
</dbReference>
<evidence type="ECO:0000256" key="10">
    <source>
        <dbReference type="PIRSR" id="PIRSR500134-3"/>
    </source>
</evidence>
<feature type="binding site" evidence="9">
    <location>
        <position position="329"/>
    </location>
    <ligand>
        <name>substrate</name>
    </ligand>
</feature>
<dbReference type="SUPFAM" id="SSF52413">
    <property type="entry name" value="UDP-glucose/GDP-mannose dehydrogenase C-terminal domain"/>
    <property type="match status" value="1"/>
</dbReference>
<dbReference type="Proteomes" id="UP000037109">
    <property type="component" value="Unassembled WGS sequence"/>
</dbReference>
<evidence type="ECO:0000259" key="11">
    <source>
        <dbReference type="SMART" id="SM00984"/>
    </source>
</evidence>
<feature type="domain" description="UDP-glucose/GDP-mannose dehydrogenase C-terminal" evidence="11">
    <location>
        <begin position="322"/>
        <end position="425"/>
    </location>
</feature>
<feature type="binding site" evidence="10">
    <location>
        <position position="270"/>
    </location>
    <ligand>
        <name>NAD(+)</name>
        <dbReference type="ChEBI" id="CHEBI:57540"/>
    </ligand>
</feature>